<name>A0A2L2LMC5_AGRTU</name>
<accession>A0A2L2LMC5</accession>
<gene>
    <name evidence="1" type="ORF">At1D1609_54520</name>
</gene>
<keyword evidence="1" id="KW-0614">Plasmid</keyword>
<organism evidence="1 2">
    <name type="scientific">Agrobacterium tumefaciens</name>
    <dbReference type="NCBI Taxonomy" id="358"/>
    <lineage>
        <taxon>Bacteria</taxon>
        <taxon>Pseudomonadati</taxon>
        <taxon>Pseudomonadota</taxon>
        <taxon>Alphaproteobacteria</taxon>
        <taxon>Hyphomicrobiales</taxon>
        <taxon>Rhizobiaceae</taxon>
        <taxon>Rhizobium/Agrobacterium group</taxon>
        <taxon>Agrobacterium</taxon>
        <taxon>Agrobacterium tumefaciens complex</taxon>
    </lineage>
</organism>
<dbReference type="EMBL" id="CP026927">
    <property type="protein sequence ID" value="AVH45484.1"/>
    <property type="molecule type" value="Genomic_DNA"/>
</dbReference>
<reference evidence="1 2" key="1">
    <citation type="submission" date="2018-02" db="EMBL/GenBank/DDBJ databases">
        <title>Complete genome sequence of Agrobacterium tumefaciens 1D1609.</title>
        <authorList>
            <person name="Cho S.-T."/>
            <person name="Haryono M."/>
            <person name="Chang H.-H."/>
            <person name="Santos M.N."/>
            <person name="Lai E.-M."/>
            <person name="Kuo C.-H."/>
        </authorList>
    </citation>
    <scope>NUCLEOTIDE SEQUENCE [LARGE SCALE GENOMIC DNA]</scope>
    <source>
        <strain evidence="1 2">1D1609</strain>
        <plasmid evidence="2">Plasmid pat1d1609a</plasmid>
    </source>
</reference>
<dbReference type="AlphaFoldDB" id="A0A2L2LMC5"/>
<geneLocation type="plasmid" evidence="2">
    <name>pat1d1609a</name>
</geneLocation>
<protein>
    <submittedName>
        <fullName evidence="1">Uncharacterized protein</fullName>
    </submittedName>
</protein>
<evidence type="ECO:0000313" key="2">
    <source>
        <dbReference type="Proteomes" id="UP000237717"/>
    </source>
</evidence>
<evidence type="ECO:0000313" key="1">
    <source>
        <dbReference type="EMBL" id="AVH45484.1"/>
    </source>
</evidence>
<sequence length="60" mass="7000">MNTRAKPEVPTHLLTPNIKKLRMLVVFLVSQARHDTEREEASLWQHVSIQIDILEGQPRK</sequence>
<proteinExistence type="predicted"/>
<dbReference type="Proteomes" id="UP000237717">
    <property type="component" value="Plasmid pAt1D1609a"/>
</dbReference>